<keyword evidence="2" id="KW-0812">Transmembrane</keyword>
<evidence type="ECO:0000313" key="5">
    <source>
        <dbReference type="Proteomes" id="UP001075354"/>
    </source>
</evidence>
<proteinExistence type="predicted"/>
<feature type="region of interest" description="Disordered" evidence="1">
    <location>
        <begin position="64"/>
        <end position="96"/>
    </location>
</feature>
<sequence>MVSAVHPPQAGMGKTGVHQLQNTALICLALVGTCLSTAQAARDSIPVMPNAAANKAFDSLLNTRQTQDRQDARPANAVETSSEAPSEAPAATRRPPGSEHLAACVQQCLAGPALSGALVNGHRPLPSRDRPAPGDGAVVILILVVSAAVGAVGGCVVALAAWFCCLRRRVAAAEAALAPTVSGLTASRELLVSTPNQAA</sequence>
<name>A0AAV7XQ07_9NEOP</name>
<dbReference type="AlphaFoldDB" id="A0AAV7XQ07"/>
<reference evidence="4" key="1">
    <citation type="submission" date="2022-12" db="EMBL/GenBank/DDBJ databases">
        <title>Chromosome-level genome assembly of the bean flower thrips Megalurothrips usitatus.</title>
        <authorList>
            <person name="Ma L."/>
            <person name="Liu Q."/>
            <person name="Li H."/>
            <person name="Cai W."/>
        </authorList>
    </citation>
    <scope>NUCLEOTIDE SEQUENCE</scope>
    <source>
        <strain evidence="4">Cailab_2022a</strain>
    </source>
</reference>
<keyword evidence="3" id="KW-0732">Signal</keyword>
<gene>
    <name evidence="4" type="ORF">ONE63_006792</name>
</gene>
<comment type="caution">
    <text evidence="4">The sequence shown here is derived from an EMBL/GenBank/DDBJ whole genome shotgun (WGS) entry which is preliminary data.</text>
</comment>
<keyword evidence="5" id="KW-1185">Reference proteome</keyword>
<evidence type="ECO:0000313" key="4">
    <source>
        <dbReference type="EMBL" id="KAJ1528377.1"/>
    </source>
</evidence>
<keyword evidence="2" id="KW-1133">Transmembrane helix</keyword>
<feature type="transmembrane region" description="Helical" evidence="2">
    <location>
        <begin position="137"/>
        <end position="163"/>
    </location>
</feature>
<dbReference type="EMBL" id="JAPTSV010000004">
    <property type="protein sequence ID" value="KAJ1528377.1"/>
    <property type="molecule type" value="Genomic_DNA"/>
</dbReference>
<keyword evidence="2" id="KW-0472">Membrane</keyword>
<feature type="signal peptide" evidence="3">
    <location>
        <begin position="1"/>
        <end position="40"/>
    </location>
</feature>
<evidence type="ECO:0000256" key="3">
    <source>
        <dbReference type="SAM" id="SignalP"/>
    </source>
</evidence>
<evidence type="ECO:0000256" key="1">
    <source>
        <dbReference type="SAM" id="MobiDB-lite"/>
    </source>
</evidence>
<dbReference type="Proteomes" id="UP001075354">
    <property type="component" value="Chromosome 4"/>
</dbReference>
<evidence type="ECO:0000256" key="2">
    <source>
        <dbReference type="SAM" id="Phobius"/>
    </source>
</evidence>
<organism evidence="4 5">
    <name type="scientific">Megalurothrips usitatus</name>
    <name type="common">bean blossom thrips</name>
    <dbReference type="NCBI Taxonomy" id="439358"/>
    <lineage>
        <taxon>Eukaryota</taxon>
        <taxon>Metazoa</taxon>
        <taxon>Ecdysozoa</taxon>
        <taxon>Arthropoda</taxon>
        <taxon>Hexapoda</taxon>
        <taxon>Insecta</taxon>
        <taxon>Pterygota</taxon>
        <taxon>Neoptera</taxon>
        <taxon>Paraneoptera</taxon>
        <taxon>Thysanoptera</taxon>
        <taxon>Terebrantia</taxon>
        <taxon>Thripoidea</taxon>
        <taxon>Thripidae</taxon>
        <taxon>Megalurothrips</taxon>
    </lineage>
</organism>
<accession>A0AAV7XQ07</accession>
<protein>
    <submittedName>
        <fullName evidence="4">Uncharacterized protein</fullName>
    </submittedName>
</protein>
<feature type="compositionally biased region" description="Low complexity" evidence="1">
    <location>
        <begin position="79"/>
        <end position="95"/>
    </location>
</feature>
<feature type="chain" id="PRO_5043630830" evidence="3">
    <location>
        <begin position="41"/>
        <end position="199"/>
    </location>
</feature>